<dbReference type="Gene3D" id="1.20.58.2200">
    <property type="match status" value="1"/>
</dbReference>
<name>A0A6L6GEB9_9GAMM</name>
<accession>A0A6L6GEB9</accession>
<dbReference type="Proteomes" id="UP000473854">
    <property type="component" value="Unassembled WGS sequence"/>
</dbReference>
<feature type="region of interest" description="Disordered" evidence="1">
    <location>
        <begin position="24"/>
        <end position="52"/>
    </location>
</feature>
<feature type="compositionally biased region" description="Basic residues" evidence="1">
    <location>
        <begin position="34"/>
        <end position="44"/>
    </location>
</feature>
<gene>
    <name evidence="2" type="ORF">GIX10_02080</name>
</gene>
<reference evidence="2 3" key="1">
    <citation type="submission" date="2019-11" db="EMBL/GenBank/DDBJ databases">
        <authorList>
            <person name="An D."/>
        </authorList>
    </citation>
    <scope>NUCLEOTIDE SEQUENCE [LARGE SCALE GENOMIC DNA]</scope>
    <source>
        <strain evidence="2 3">YIM 103518</strain>
    </source>
</reference>
<evidence type="ECO:0008006" key="4">
    <source>
        <dbReference type="Google" id="ProtNLM"/>
    </source>
</evidence>
<dbReference type="InterPro" id="IPR038440">
    <property type="entry name" value="FimV_C_sf"/>
</dbReference>
<evidence type="ECO:0000313" key="3">
    <source>
        <dbReference type="Proteomes" id="UP000473854"/>
    </source>
</evidence>
<evidence type="ECO:0000313" key="2">
    <source>
        <dbReference type="EMBL" id="MTD10244.1"/>
    </source>
</evidence>
<dbReference type="RefSeq" id="WP_154771891.1">
    <property type="nucleotide sequence ID" value="NZ_JAXHPK010000031.1"/>
</dbReference>
<dbReference type="AlphaFoldDB" id="A0A6L6GEB9"/>
<comment type="caution">
    <text evidence="2">The sequence shown here is derived from an EMBL/GenBank/DDBJ whole genome shotgun (WGS) entry which is preliminary data.</text>
</comment>
<protein>
    <recommendedName>
        <fullName evidence="4">Fimbrial protein FimV</fullName>
    </recommendedName>
</protein>
<sequence length="439" mass="49003">MLMYVIPLIILIVVLLVVKKRQDAQESGQPKNKGNTKTKAKKSSSTRVQAKPTKIVEDEVVEPKQTQPLATETRKKIETLIQDRNFFAAEAQINQALKRDNSQHELYLLLLDVHLEQKDEFAVNQLLSHINALELHEIAQKAEEKVATEKSKAKSNDFIQFTPSHEETTQQPVKPVTHDSFSDDAFDALINNPSAPVQTITEEKPKFENTELEFTTSSSSEAQETVEPLVENNTLEFSTEFTTNEIQPQVEEKSAIDEIKPLDFSFTISSNETIEEKSSEPVQANVNDEPQKSNEFNLDFVIDQTPAVEPEQPNTKLDEQPEFSFNLDSAPVVEDVKTTEVELAKSFDASVLENTTPAPVATETPIVAVSDINLADPLVQSFPSLSEVNEAELNLDLAKKYIELGAYDAAREILADSNVNFSDEQHQVADQLLNQIASL</sequence>
<dbReference type="EMBL" id="WLYL01000003">
    <property type="protein sequence ID" value="MTD10244.1"/>
    <property type="molecule type" value="Genomic_DNA"/>
</dbReference>
<proteinExistence type="predicted"/>
<evidence type="ECO:0000256" key="1">
    <source>
        <dbReference type="SAM" id="MobiDB-lite"/>
    </source>
</evidence>
<organism evidence="2 3">
    <name type="scientific">Acinetobacter faecalis</name>
    <dbReference type="NCBI Taxonomy" id="2665161"/>
    <lineage>
        <taxon>Bacteria</taxon>
        <taxon>Pseudomonadati</taxon>
        <taxon>Pseudomonadota</taxon>
        <taxon>Gammaproteobacteria</taxon>
        <taxon>Moraxellales</taxon>
        <taxon>Moraxellaceae</taxon>
        <taxon>Acinetobacter</taxon>
    </lineage>
</organism>